<dbReference type="Gene3D" id="3.30.9.10">
    <property type="entry name" value="D-Amino Acid Oxidase, subunit A, domain 2"/>
    <property type="match status" value="1"/>
</dbReference>
<dbReference type="EMBL" id="CAFBMR010000006">
    <property type="protein sequence ID" value="CAB4904225.1"/>
    <property type="molecule type" value="Genomic_DNA"/>
</dbReference>
<evidence type="ECO:0000256" key="1">
    <source>
        <dbReference type="ARBA" id="ARBA00022630"/>
    </source>
</evidence>
<organism evidence="4">
    <name type="scientific">freshwater metagenome</name>
    <dbReference type="NCBI Taxonomy" id="449393"/>
    <lineage>
        <taxon>unclassified sequences</taxon>
        <taxon>metagenomes</taxon>
        <taxon>ecological metagenomes</taxon>
    </lineage>
</organism>
<evidence type="ECO:0000256" key="2">
    <source>
        <dbReference type="ARBA" id="ARBA00022827"/>
    </source>
</evidence>
<dbReference type="InterPro" id="IPR036188">
    <property type="entry name" value="FAD/NAD-bd_sf"/>
</dbReference>
<evidence type="ECO:0000313" key="4">
    <source>
        <dbReference type="EMBL" id="CAB4904225.1"/>
    </source>
</evidence>
<dbReference type="SUPFAM" id="SSF51905">
    <property type="entry name" value="FAD/NAD(P)-binding domain"/>
    <property type="match status" value="1"/>
</dbReference>
<dbReference type="Pfam" id="PF01494">
    <property type="entry name" value="FAD_binding_3"/>
    <property type="match status" value="1"/>
</dbReference>
<dbReference type="Gene3D" id="3.40.30.120">
    <property type="match status" value="1"/>
</dbReference>
<keyword evidence="1" id="KW-0285">Flavoprotein</keyword>
<dbReference type="Pfam" id="PF21274">
    <property type="entry name" value="Rng_hyd_C"/>
    <property type="match status" value="1"/>
</dbReference>
<gene>
    <name evidence="4" type="ORF">UFOPK3610_00311</name>
</gene>
<feature type="domain" description="FAD-binding" evidence="3">
    <location>
        <begin position="5"/>
        <end position="367"/>
    </location>
</feature>
<dbReference type="GO" id="GO:0016709">
    <property type="term" value="F:oxidoreductase activity, acting on paired donors, with incorporation or reduction of molecular oxygen, NAD(P)H as one donor, and incorporation of one atom of oxygen"/>
    <property type="evidence" value="ECO:0007669"/>
    <property type="project" value="UniProtKB-ARBA"/>
</dbReference>
<name>A0A6J7GGY6_9ZZZZ</name>
<dbReference type="InterPro" id="IPR050641">
    <property type="entry name" value="RIFMO-like"/>
</dbReference>
<sequence>MTPDIDVLVVGSGPTGMTTALALATYGVSVRVVTKQGHLADTPRAHITNQRALEVFRDLEIADELAQHAIPWDLMGDTLFAASLTGQEIARLSTWGTGAERSSDYLLASPCPLLDIPQTLVEPILMKNAVERGANVDFNTEYLTHVQDKLGVSSTLLDLATGLEYIVRSRYLVGADGARSKIAEHLSLPFEGHSARAATLYTLFDADLTPYVSHRPSILYWLMTQGTGFGEIGMGLLRAVRPWHQWIAGWGFDMSASDPVINPEAVTERIRAMVGVPDLPITIHWSSPWFVNQSHATSYSVGRVFCGGDAVHRHPPSGGLGSNTCVGDAFNLAWKIAYVLKGHAGPDLLNSYGEERAPVGAQIVKRANDSRHSFAVLRDALSVPESADPIAATISKITQTDKDGASARQALREAIELRNYEFNAEGVELNQRYQSGAILDDPTLPPETWTRDPQLYVHVTSRPGAKIPHAWLVDPDGLRVSTLDVTGKGRFTLVTGLSGQRWATAAKSLDLKYLRALVVDDSDARDLYGTWARIREIDEDGALLVRPDGFIAARWVSSPATDTEAVTALSQALTRLLSVPS</sequence>
<reference evidence="4" key="1">
    <citation type="submission" date="2020-05" db="EMBL/GenBank/DDBJ databases">
        <authorList>
            <person name="Chiriac C."/>
            <person name="Salcher M."/>
            <person name="Ghai R."/>
            <person name="Kavagutti S V."/>
        </authorList>
    </citation>
    <scope>NUCLEOTIDE SEQUENCE</scope>
</reference>
<dbReference type="GO" id="GO:0071949">
    <property type="term" value="F:FAD binding"/>
    <property type="evidence" value="ECO:0007669"/>
    <property type="project" value="InterPro"/>
</dbReference>
<evidence type="ECO:0000259" key="3">
    <source>
        <dbReference type="Pfam" id="PF01494"/>
    </source>
</evidence>
<dbReference type="InterPro" id="IPR002938">
    <property type="entry name" value="FAD-bd"/>
</dbReference>
<keyword evidence="2" id="KW-0274">FAD</keyword>
<proteinExistence type="predicted"/>
<accession>A0A6J7GGY6</accession>
<protein>
    <submittedName>
        <fullName evidence="4">Unannotated protein</fullName>
    </submittedName>
</protein>
<dbReference type="AlphaFoldDB" id="A0A6J7GGY6"/>
<dbReference type="PANTHER" id="PTHR43004">
    <property type="entry name" value="TRK SYSTEM POTASSIUM UPTAKE PROTEIN"/>
    <property type="match status" value="1"/>
</dbReference>
<dbReference type="PANTHER" id="PTHR43004:SF8">
    <property type="entry name" value="FAD-BINDING DOMAIN-CONTAINING PROTEIN-RELATED"/>
    <property type="match status" value="1"/>
</dbReference>
<dbReference type="PRINTS" id="PR00420">
    <property type="entry name" value="RNGMNOXGNASE"/>
</dbReference>
<dbReference type="Gene3D" id="3.50.50.60">
    <property type="entry name" value="FAD/NAD(P)-binding domain"/>
    <property type="match status" value="1"/>
</dbReference>